<comment type="caution">
    <text evidence="2">The sequence shown here is derived from an EMBL/GenBank/DDBJ whole genome shotgun (WGS) entry which is preliminary data.</text>
</comment>
<accession>A0A3D8PWH6</accession>
<evidence type="ECO:0000313" key="3">
    <source>
        <dbReference type="Proteomes" id="UP000256520"/>
    </source>
</evidence>
<dbReference type="RefSeq" id="WP_115749234.1">
    <property type="nucleotide sequence ID" value="NZ_PIOD01000006.1"/>
</dbReference>
<dbReference type="PROSITE" id="PS51257">
    <property type="entry name" value="PROKAR_LIPOPROTEIN"/>
    <property type="match status" value="1"/>
</dbReference>
<dbReference type="Proteomes" id="UP000256520">
    <property type="component" value="Unassembled WGS sequence"/>
</dbReference>
<dbReference type="AlphaFoldDB" id="A0A3D8PWH6"/>
<dbReference type="InterPro" id="IPR031888">
    <property type="entry name" value="DUF5068"/>
</dbReference>
<dbReference type="EMBL" id="PIOD01000006">
    <property type="protein sequence ID" value="RDW19887.1"/>
    <property type="molecule type" value="Genomic_DNA"/>
</dbReference>
<reference evidence="3" key="1">
    <citation type="submission" date="2017-11" db="EMBL/GenBank/DDBJ databases">
        <authorList>
            <person name="Zhu W."/>
        </authorList>
    </citation>
    <scope>NUCLEOTIDE SEQUENCE [LARGE SCALE GENOMIC DNA]</scope>
    <source>
        <strain evidence="3">CAU 1051</strain>
    </source>
</reference>
<dbReference type="Gene3D" id="2.60.40.4170">
    <property type="match status" value="1"/>
</dbReference>
<dbReference type="OrthoDB" id="2138699at2"/>
<evidence type="ECO:0000313" key="2">
    <source>
        <dbReference type="EMBL" id="RDW19887.1"/>
    </source>
</evidence>
<feature type="region of interest" description="Disordered" evidence="1">
    <location>
        <begin position="30"/>
        <end position="87"/>
    </location>
</feature>
<gene>
    <name evidence="2" type="ORF">CWR45_07440</name>
</gene>
<name>A0A3D8PWH6_9BACI</name>
<keyword evidence="3" id="KW-1185">Reference proteome</keyword>
<organism evidence="2 3">
    <name type="scientific">Oceanobacillus chungangensis</name>
    <dbReference type="NCBI Taxonomy" id="1229152"/>
    <lineage>
        <taxon>Bacteria</taxon>
        <taxon>Bacillati</taxon>
        <taxon>Bacillota</taxon>
        <taxon>Bacilli</taxon>
        <taxon>Bacillales</taxon>
        <taxon>Bacillaceae</taxon>
        <taxon>Oceanobacillus</taxon>
    </lineage>
</organism>
<feature type="compositionally biased region" description="Acidic residues" evidence="1">
    <location>
        <begin position="49"/>
        <end position="66"/>
    </location>
</feature>
<evidence type="ECO:0000256" key="1">
    <source>
        <dbReference type="SAM" id="MobiDB-lite"/>
    </source>
</evidence>
<protein>
    <submittedName>
        <fullName evidence="2">DUF5068 domain-containing protein</fullName>
    </submittedName>
</protein>
<sequence length="440" mass="48719">MEGEFLKKLIMLLTTIIVTALILSACGNEKEEEPANATEANSEEAVTQEGEESEEEPAEEAPEEEAEKNSEEQAEEVSTTEGTETDFSELIIYMEEETEGTAKVIYENAEPQVHTMEDVSVSLDAYSLVELTDFHTDYSIPFDDETNGGVIIAQYTVTNNRAEDVYYMPAFYASFTGAPKDYNNYRDLLPLEGQLPSILAPDNDYLLKAGETVTGYYTYPFGKEHLSSALDASTVSVEIPEPILEKGDFGSSIGKKGKFTLSLNEDGAEKVAADAAFYQDRVTSENMGEKKMLEEAEGLSKSEAIGDVNVTLDGYQFTEFTPNEVEAPRFENFTNGIVLLTAKFNLDNKGSEAIGLTLTPSKLTVNDGAQYMLQEGMLLDYSYDDLIEAGESGELLQIYALDKEQYDKIWKDKAFEIEIGPFKNQDAEDISKGKTTNFEL</sequence>
<dbReference type="Pfam" id="PF16781">
    <property type="entry name" value="DUF5068"/>
    <property type="match status" value="1"/>
</dbReference>
<proteinExistence type="predicted"/>